<evidence type="ECO:0000313" key="1">
    <source>
        <dbReference type="EMBL" id="KAK5916348.1"/>
    </source>
</evidence>
<comment type="caution">
    <text evidence="1">The sequence shown here is derived from an EMBL/GenBank/DDBJ whole genome shotgun (WGS) entry which is preliminary data.</text>
</comment>
<keyword evidence="2" id="KW-1185">Reference proteome</keyword>
<accession>A0AAN8DEN3</accession>
<gene>
    <name evidence="1" type="ORF">CgunFtcFv8_011341</name>
</gene>
<dbReference type="EMBL" id="JAURVH010001526">
    <property type="protein sequence ID" value="KAK5916348.1"/>
    <property type="molecule type" value="Genomic_DNA"/>
</dbReference>
<protein>
    <submittedName>
        <fullName evidence="1">Uncharacterized protein</fullName>
    </submittedName>
</protein>
<proteinExistence type="predicted"/>
<dbReference type="AlphaFoldDB" id="A0AAN8DEN3"/>
<organism evidence="1 2">
    <name type="scientific">Champsocephalus gunnari</name>
    <name type="common">Mackerel icefish</name>
    <dbReference type="NCBI Taxonomy" id="52237"/>
    <lineage>
        <taxon>Eukaryota</taxon>
        <taxon>Metazoa</taxon>
        <taxon>Chordata</taxon>
        <taxon>Craniata</taxon>
        <taxon>Vertebrata</taxon>
        <taxon>Euteleostomi</taxon>
        <taxon>Actinopterygii</taxon>
        <taxon>Neopterygii</taxon>
        <taxon>Teleostei</taxon>
        <taxon>Neoteleostei</taxon>
        <taxon>Acanthomorphata</taxon>
        <taxon>Eupercaria</taxon>
        <taxon>Perciformes</taxon>
        <taxon>Notothenioidei</taxon>
        <taxon>Channichthyidae</taxon>
        <taxon>Champsocephalus</taxon>
    </lineage>
</organism>
<reference evidence="1 2" key="1">
    <citation type="journal article" date="2023" name="Mol. Biol. Evol.">
        <title>Genomics of Secondarily Temperate Adaptation in the Only Non-Antarctic Icefish.</title>
        <authorList>
            <person name="Rivera-Colon A.G."/>
            <person name="Rayamajhi N."/>
            <person name="Minhas B.F."/>
            <person name="Madrigal G."/>
            <person name="Bilyk K.T."/>
            <person name="Yoon V."/>
            <person name="Hune M."/>
            <person name="Gregory S."/>
            <person name="Cheng C.H.C."/>
            <person name="Catchen J.M."/>
        </authorList>
    </citation>
    <scope>NUCLEOTIDE SEQUENCE [LARGE SCALE GENOMIC DNA]</scope>
    <source>
        <tissue evidence="1">White muscle</tissue>
    </source>
</reference>
<sequence>MTPTSLTWTCGGLKSDLDMWWAQVRPGHVVGSSPTWTCGGLKSDLDMWWAQVRPGHVVGSSPTYIPGRTGLKSDLDMWWAQVRPTFQVGLGLKSDLDIWWALHLTTVVSKRERTRAVLQAKLKLNYVFLVLT</sequence>
<name>A0AAN8DEN3_CHAGU</name>
<evidence type="ECO:0000313" key="2">
    <source>
        <dbReference type="Proteomes" id="UP001331515"/>
    </source>
</evidence>
<dbReference type="Proteomes" id="UP001331515">
    <property type="component" value="Unassembled WGS sequence"/>
</dbReference>